<dbReference type="Gene3D" id="3.40.50.300">
    <property type="entry name" value="P-loop containing nucleotide triphosphate hydrolases"/>
    <property type="match status" value="3"/>
</dbReference>
<evidence type="ECO:0000313" key="7">
    <source>
        <dbReference type="EMBL" id="TXG54938.1"/>
    </source>
</evidence>
<dbReference type="FunFam" id="3.40.50.300:FF:000025">
    <property type="entry name" value="ATP-dependent Clp protease subunit"/>
    <property type="match status" value="2"/>
</dbReference>
<dbReference type="Pfam" id="PF07724">
    <property type="entry name" value="AAA_2"/>
    <property type="match status" value="3"/>
</dbReference>
<dbReference type="PANTHER" id="PTHR11638:SF189">
    <property type="entry name" value="CLP R DOMAIN-CONTAINING PROTEIN"/>
    <property type="match status" value="1"/>
</dbReference>
<dbReference type="SMART" id="SM00382">
    <property type="entry name" value="AAA"/>
    <property type="match status" value="3"/>
</dbReference>
<name>A0A5C7HDT9_9ROSI</name>
<feature type="region of interest" description="Disordered" evidence="4">
    <location>
        <begin position="286"/>
        <end position="313"/>
    </location>
</feature>
<dbReference type="GO" id="GO:0005737">
    <property type="term" value="C:cytoplasm"/>
    <property type="evidence" value="ECO:0007669"/>
    <property type="project" value="TreeGrafter"/>
</dbReference>
<dbReference type="InterPro" id="IPR027417">
    <property type="entry name" value="P-loop_NTPase"/>
</dbReference>
<feature type="domain" description="Clp ATPase C-terminal" evidence="6">
    <location>
        <begin position="974"/>
        <end position="1066"/>
    </location>
</feature>
<evidence type="ECO:0000259" key="6">
    <source>
        <dbReference type="SMART" id="SM01086"/>
    </source>
</evidence>
<protein>
    <recommendedName>
        <fullName evidence="9">Clp R domain-containing protein</fullName>
    </recommendedName>
</protein>
<evidence type="ECO:0000256" key="2">
    <source>
        <dbReference type="ARBA" id="ARBA00022840"/>
    </source>
</evidence>
<dbReference type="InterPro" id="IPR028299">
    <property type="entry name" value="ClpA/B_CS2"/>
</dbReference>
<dbReference type="SMART" id="SM01086">
    <property type="entry name" value="ClpB_D2-small"/>
    <property type="match status" value="3"/>
</dbReference>
<feature type="domain" description="AAA+ ATPase" evidence="5">
    <location>
        <begin position="48"/>
        <end position="190"/>
    </location>
</feature>
<comment type="caution">
    <text evidence="7">The sequence shown here is derived from an EMBL/GenBank/DDBJ whole genome shotgun (WGS) entry which is preliminary data.</text>
</comment>
<organism evidence="7 8">
    <name type="scientific">Acer yangbiense</name>
    <dbReference type="NCBI Taxonomy" id="1000413"/>
    <lineage>
        <taxon>Eukaryota</taxon>
        <taxon>Viridiplantae</taxon>
        <taxon>Streptophyta</taxon>
        <taxon>Embryophyta</taxon>
        <taxon>Tracheophyta</taxon>
        <taxon>Spermatophyta</taxon>
        <taxon>Magnoliopsida</taxon>
        <taxon>eudicotyledons</taxon>
        <taxon>Gunneridae</taxon>
        <taxon>Pentapetalae</taxon>
        <taxon>rosids</taxon>
        <taxon>malvids</taxon>
        <taxon>Sapindales</taxon>
        <taxon>Sapindaceae</taxon>
        <taxon>Hippocastanoideae</taxon>
        <taxon>Acereae</taxon>
        <taxon>Acer</taxon>
    </lineage>
</organism>
<evidence type="ECO:0000256" key="3">
    <source>
        <dbReference type="ARBA" id="ARBA00023186"/>
    </source>
</evidence>
<dbReference type="PROSITE" id="PS00871">
    <property type="entry name" value="CLPAB_2"/>
    <property type="match status" value="1"/>
</dbReference>
<keyword evidence="3" id="KW-0143">Chaperone</keyword>
<dbReference type="EMBL" id="VAHF01000009">
    <property type="protein sequence ID" value="TXG54938.1"/>
    <property type="molecule type" value="Genomic_DNA"/>
</dbReference>
<dbReference type="Proteomes" id="UP000323000">
    <property type="component" value="Chromosome 9"/>
</dbReference>
<dbReference type="Pfam" id="PF10431">
    <property type="entry name" value="ClpB_D2-small"/>
    <property type="match status" value="1"/>
</dbReference>
<keyword evidence="1" id="KW-0547">Nucleotide-binding</keyword>
<dbReference type="InterPro" id="IPR050130">
    <property type="entry name" value="ClpA_ClpB"/>
</dbReference>
<feature type="domain" description="AAA+ ATPase" evidence="5">
    <location>
        <begin position="440"/>
        <end position="609"/>
    </location>
</feature>
<dbReference type="InterPro" id="IPR003959">
    <property type="entry name" value="ATPase_AAA_core"/>
</dbReference>
<evidence type="ECO:0000313" key="8">
    <source>
        <dbReference type="Proteomes" id="UP000323000"/>
    </source>
</evidence>
<dbReference type="CDD" id="cd19499">
    <property type="entry name" value="RecA-like_ClpB_Hsp104-like"/>
    <property type="match status" value="3"/>
</dbReference>
<dbReference type="InterPro" id="IPR019489">
    <property type="entry name" value="Clp_ATPase_C"/>
</dbReference>
<gene>
    <name evidence="7" type="ORF">EZV62_020194</name>
</gene>
<evidence type="ECO:0000256" key="4">
    <source>
        <dbReference type="SAM" id="MobiDB-lite"/>
    </source>
</evidence>
<feature type="domain" description="AAA+ ATPase" evidence="5">
    <location>
        <begin position="823"/>
        <end position="959"/>
    </location>
</feature>
<keyword evidence="2" id="KW-0067">ATP-binding</keyword>
<dbReference type="AlphaFoldDB" id="A0A5C7HDT9"/>
<dbReference type="InterPro" id="IPR003593">
    <property type="entry name" value="AAA+_ATPase"/>
</dbReference>
<dbReference type="SUPFAM" id="SSF52540">
    <property type="entry name" value="P-loop containing nucleoside triphosphate hydrolases"/>
    <property type="match status" value="3"/>
</dbReference>
<dbReference type="OrthoDB" id="1727222at2759"/>
<sequence length="1075" mass="120491">MFNSEESEKLLQMEKALQKHIIGQPEAVEAISRAIRRARVGIGDPNRPIGSFLFTGPTGVGKTELANSLAIEYFDSKEAMIRLDMSEYMERHSVSKFFGSPPGYIDSGKGGQLTEAVRRRPHSVVLFDEIEKAHGDILNVMLQVLDDGRLTDARGQTVEFKNTIIIMTSNIGSDLIAKEGDLSFEQLNISDLKDIVEIMINEVHERLKPKNIELIVTERFKEKLIKEGYSPCYGARSLKRAVRRHLVDNLAEKMLNGEFNEGNTITVDFDSVTVIQWLTEKTASTKSKVRKQENSSTMPHKLLRSSIPQSTPSQFGQIVDGSSFSDSCIDTTSTLKPIDPTPTANNISIQERIILLHQRTILHRKNNVASEDNSISAGVVCMAALDLLSIVATFNSEESQKLLLMEKALQKHIIGQPEAVEAISRAIRRAQVGIGDPNRPIGSFLFTGPTGVGKTELANSLAVEYFRSKEAMIRLDMSEYMERHSVSKLFGSPPGYVDSGKGGQLTEAVRRRPHSVVLFDEIEKAHCDILNVMLQVLDDGRLTDARGQTVEFKNTIIIMTSNIGSDLIAKEGVLSFEQVKAIVEEELKRNFRLEFLNRFDDVIVFKQLNISDLKHIVEIMINEVHERLKPKNTELIVTERFKERLIKEGYSPCYGARSLKRAVRRYLVDNLAEKMLNGEFKEGNTVAVDVDSVTVIQWKVTEKTGSTKSKVMKQAKSSTMPYKFPIPSIQQSIPSQFGQMAAASQTHADTPPVLSNQLHRRRLIATLIALESFKQMGIFSGQWLLQMEKALQKHIIGQSEAIGAVSRVIRRAEIGLVDTKGRPIGSFLFAGPIGVGKTLLAKTLALEFFGSKESIIKLEDMNKYNEERSVSKLTETVHNKPYSVILLDEIHRADSSVLKVILRVLHNGRLTDRNGLTVHFNNTIIIMTSTAGRRLFDKDSTFKEIEDGLEKMMQWELGEELFESIDEMIVFKQLGISELKGIAEIMIKEVCEKIIKTENIKVTVTENFKEKLANEAYGTKCQNRIICLSKVFRRLFVDNITTGIVNGKVKEGAVTMDIDSLGNVYYFYPPCILVA</sequence>
<evidence type="ECO:0008006" key="9">
    <source>
        <dbReference type="Google" id="ProtNLM"/>
    </source>
</evidence>
<dbReference type="GO" id="GO:0034605">
    <property type="term" value="P:cellular response to heat"/>
    <property type="evidence" value="ECO:0007669"/>
    <property type="project" value="TreeGrafter"/>
</dbReference>
<evidence type="ECO:0000259" key="5">
    <source>
        <dbReference type="SMART" id="SM00382"/>
    </source>
</evidence>
<reference evidence="8" key="1">
    <citation type="journal article" date="2019" name="Gigascience">
        <title>De novo genome assembly of the endangered Acer yangbiense, a plant species with extremely small populations endemic to Yunnan Province, China.</title>
        <authorList>
            <person name="Yang J."/>
            <person name="Wariss H.M."/>
            <person name="Tao L."/>
            <person name="Zhang R."/>
            <person name="Yun Q."/>
            <person name="Hollingsworth P."/>
            <person name="Dao Z."/>
            <person name="Luo G."/>
            <person name="Guo H."/>
            <person name="Ma Y."/>
            <person name="Sun W."/>
        </authorList>
    </citation>
    <scope>NUCLEOTIDE SEQUENCE [LARGE SCALE GENOMIC DNA]</scope>
    <source>
        <strain evidence="8">cv. Malutang</strain>
    </source>
</reference>
<evidence type="ECO:0000256" key="1">
    <source>
        <dbReference type="ARBA" id="ARBA00022741"/>
    </source>
</evidence>
<dbReference type="GO" id="GO:0005524">
    <property type="term" value="F:ATP binding"/>
    <property type="evidence" value="ECO:0007669"/>
    <property type="project" value="UniProtKB-KW"/>
</dbReference>
<dbReference type="InterPro" id="IPR001270">
    <property type="entry name" value="ClpA/B"/>
</dbReference>
<keyword evidence="8" id="KW-1185">Reference proteome</keyword>
<feature type="domain" description="Clp ATPase C-terminal" evidence="6">
    <location>
        <begin position="608"/>
        <end position="695"/>
    </location>
</feature>
<dbReference type="PANTHER" id="PTHR11638">
    <property type="entry name" value="ATP-DEPENDENT CLP PROTEASE"/>
    <property type="match status" value="1"/>
</dbReference>
<feature type="domain" description="Clp ATPase C-terminal" evidence="6">
    <location>
        <begin position="187"/>
        <end position="274"/>
    </location>
</feature>
<dbReference type="Gene3D" id="1.10.8.60">
    <property type="match status" value="1"/>
</dbReference>
<dbReference type="PRINTS" id="PR00300">
    <property type="entry name" value="CLPPROTEASEA"/>
</dbReference>
<proteinExistence type="predicted"/>
<accession>A0A5C7HDT9</accession>
<dbReference type="GO" id="GO:0016887">
    <property type="term" value="F:ATP hydrolysis activity"/>
    <property type="evidence" value="ECO:0007669"/>
    <property type="project" value="InterPro"/>
</dbReference>